<keyword evidence="7 12" id="KW-0378">Hydrolase</keyword>
<evidence type="ECO:0000256" key="12">
    <source>
        <dbReference type="HAMAP-Rule" id="MF_01006"/>
    </source>
</evidence>
<feature type="transmembrane region" description="Helical" evidence="12">
    <location>
        <begin position="222"/>
        <end position="242"/>
    </location>
</feature>
<feature type="transmembrane region" description="Helical" evidence="12">
    <location>
        <begin position="254"/>
        <end position="271"/>
    </location>
</feature>
<comment type="similarity">
    <text evidence="2 12">Belongs to the UppP family.</text>
</comment>
<keyword evidence="5 12" id="KW-1003">Cell membrane</keyword>
<proteinExistence type="inferred from homology"/>
<evidence type="ECO:0000256" key="3">
    <source>
        <dbReference type="ARBA" id="ARBA00012374"/>
    </source>
</evidence>
<dbReference type="GeneID" id="13797383"/>
<comment type="catalytic activity">
    <reaction evidence="11 12">
        <text>di-trans,octa-cis-undecaprenyl diphosphate + H2O = di-trans,octa-cis-undecaprenyl phosphate + phosphate + H(+)</text>
        <dbReference type="Rhea" id="RHEA:28094"/>
        <dbReference type="ChEBI" id="CHEBI:15377"/>
        <dbReference type="ChEBI" id="CHEBI:15378"/>
        <dbReference type="ChEBI" id="CHEBI:43474"/>
        <dbReference type="ChEBI" id="CHEBI:58405"/>
        <dbReference type="ChEBI" id="CHEBI:60392"/>
        <dbReference type="EC" id="3.6.1.27"/>
    </reaction>
</comment>
<dbReference type="AlphaFoldDB" id="K0IK28"/>
<keyword evidence="14" id="KW-1185">Reference proteome</keyword>
<reference evidence="13 14" key="1">
    <citation type="journal article" date="2012" name="Environ. Microbiol.">
        <title>The genome of the ammonia-oxidizing Candidatus Nitrososphaera gargensis: insights into metabolic versatility and environmental adaptations.</title>
        <authorList>
            <person name="Spang A."/>
            <person name="Poehlein A."/>
            <person name="Offre P."/>
            <person name="Zumbragel S."/>
            <person name="Haider S."/>
            <person name="Rychlik N."/>
            <person name="Nowka B."/>
            <person name="Schmeisser C."/>
            <person name="Lebedeva E.V."/>
            <person name="Rattei T."/>
            <person name="Bohm C."/>
            <person name="Schmid M."/>
            <person name="Galushko A."/>
            <person name="Hatzenpichler R."/>
            <person name="Weinmaier T."/>
            <person name="Daniel R."/>
            <person name="Schleper C."/>
            <person name="Spieck E."/>
            <person name="Streit W."/>
            <person name="Wagner M."/>
        </authorList>
    </citation>
    <scope>NUCLEOTIDE SEQUENCE [LARGE SCALE GENOMIC DNA]</scope>
    <source>
        <strain evidence="14">Ga9.2</strain>
    </source>
</reference>
<dbReference type="Pfam" id="PF02673">
    <property type="entry name" value="BacA"/>
    <property type="match status" value="1"/>
</dbReference>
<evidence type="ECO:0000256" key="8">
    <source>
        <dbReference type="ARBA" id="ARBA00022989"/>
    </source>
</evidence>
<evidence type="ECO:0000256" key="5">
    <source>
        <dbReference type="ARBA" id="ARBA00022475"/>
    </source>
</evidence>
<keyword evidence="6 12" id="KW-0812">Transmembrane</keyword>
<name>K0IK28_NITGG</name>
<feature type="transmembrane region" description="Helical" evidence="12">
    <location>
        <begin position="92"/>
        <end position="110"/>
    </location>
</feature>
<evidence type="ECO:0000256" key="11">
    <source>
        <dbReference type="ARBA" id="ARBA00047594"/>
    </source>
</evidence>
<dbReference type="OrthoDB" id="65864at2157"/>
<evidence type="ECO:0000256" key="4">
    <source>
        <dbReference type="ARBA" id="ARBA00021581"/>
    </source>
</evidence>
<dbReference type="PANTHER" id="PTHR30622">
    <property type="entry name" value="UNDECAPRENYL-DIPHOSPHATASE"/>
    <property type="match status" value="1"/>
</dbReference>
<evidence type="ECO:0000313" key="13">
    <source>
        <dbReference type="EMBL" id="AFU60485.1"/>
    </source>
</evidence>
<evidence type="ECO:0000313" key="14">
    <source>
        <dbReference type="Proteomes" id="UP000008037"/>
    </source>
</evidence>
<feature type="transmembrane region" description="Helical" evidence="12">
    <location>
        <begin position="122"/>
        <end position="141"/>
    </location>
</feature>
<dbReference type="PATRIC" id="fig|1237085.11.peg.3580"/>
<evidence type="ECO:0000256" key="1">
    <source>
        <dbReference type="ARBA" id="ARBA00004651"/>
    </source>
</evidence>
<protein>
    <recommendedName>
        <fullName evidence="4 12">Undecaprenyl-diphosphatase</fullName>
        <ecNumber evidence="3 12">3.6.1.27</ecNumber>
    </recommendedName>
    <alternativeName>
        <fullName evidence="10 12">Undecaprenyl pyrophosphate phosphatase</fullName>
    </alternativeName>
</protein>
<evidence type="ECO:0000256" key="9">
    <source>
        <dbReference type="ARBA" id="ARBA00023136"/>
    </source>
</evidence>
<evidence type="ECO:0000256" key="6">
    <source>
        <dbReference type="ARBA" id="ARBA00022692"/>
    </source>
</evidence>
<evidence type="ECO:0000256" key="2">
    <source>
        <dbReference type="ARBA" id="ARBA00010621"/>
    </source>
</evidence>
<keyword evidence="9 12" id="KW-0472">Membrane</keyword>
<organism evidence="13 14">
    <name type="scientific">Nitrososphaera gargensis (strain Ga9.2)</name>
    <dbReference type="NCBI Taxonomy" id="1237085"/>
    <lineage>
        <taxon>Archaea</taxon>
        <taxon>Nitrososphaerota</taxon>
        <taxon>Nitrososphaeria</taxon>
        <taxon>Nitrososphaerales</taxon>
        <taxon>Nitrososphaeraceae</taxon>
        <taxon>Nitrososphaera</taxon>
    </lineage>
</organism>
<dbReference type="EC" id="3.6.1.27" evidence="3 12"/>
<dbReference type="InParanoid" id="K0IK28"/>
<dbReference type="GO" id="GO:0005886">
    <property type="term" value="C:plasma membrane"/>
    <property type="evidence" value="ECO:0007669"/>
    <property type="project" value="UniProtKB-SubCell"/>
</dbReference>
<comment type="function">
    <text evidence="12">Catalyzes the dephosphorylation of undecaprenyl diphosphate (UPP).</text>
</comment>
<dbReference type="KEGG" id="nga:Ngar_c35720"/>
<keyword evidence="8 12" id="KW-1133">Transmembrane helix</keyword>
<sequence>MAAVDILQAIILGAIQGLTEWLPISSSGHLALVQLAMGLKVPVFYDAVLHLGTLTGVFAIYRKDIANVVKSIFGQNRAEAKEGAHRPQGGRMLWFIVLGTIPTATIGLAFSSFFEYSFYDPLSIGVGFIVTGVFVLITLFLKAGSKKLDAADAVLIGVGQGLSIFSSISRSGATVAAGMFRGVEREQLVRYSFLLSVPAILGAAAVDMISADEQERAELYSIGIESYIVGAAISAAVGYASIRVLIRLVIRGKFYLFAFYCFAIGIATFLLL</sequence>
<gene>
    <name evidence="12" type="primary">uppP</name>
    <name evidence="13" type="ordered locus">Ngar_c35720</name>
</gene>
<dbReference type="RefSeq" id="WP_015021017.1">
    <property type="nucleotide sequence ID" value="NC_018719.1"/>
</dbReference>
<dbReference type="GO" id="GO:0050380">
    <property type="term" value="F:undecaprenyl-diphosphatase activity"/>
    <property type="evidence" value="ECO:0007669"/>
    <property type="project" value="UniProtKB-UniRule"/>
</dbReference>
<evidence type="ECO:0000256" key="10">
    <source>
        <dbReference type="ARBA" id="ARBA00032707"/>
    </source>
</evidence>
<dbReference type="Proteomes" id="UP000008037">
    <property type="component" value="Chromosome"/>
</dbReference>
<dbReference type="PANTHER" id="PTHR30622:SF2">
    <property type="entry name" value="UNDECAPRENYL-DIPHOSPHATASE"/>
    <property type="match status" value="1"/>
</dbReference>
<feature type="transmembrane region" description="Helical" evidence="12">
    <location>
        <begin position="188"/>
        <end position="210"/>
    </location>
</feature>
<dbReference type="STRING" id="1237085.Ngar_c35720"/>
<dbReference type="EMBL" id="CP002408">
    <property type="protein sequence ID" value="AFU60485.1"/>
    <property type="molecule type" value="Genomic_DNA"/>
</dbReference>
<accession>K0IK28</accession>
<dbReference type="InterPro" id="IPR003824">
    <property type="entry name" value="UppP"/>
</dbReference>
<dbReference type="HAMAP" id="MF_01006">
    <property type="entry name" value="Undec_diphosphatase"/>
    <property type="match status" value="1"/>
</dbReference>
<evidence type="ECO:0000256" key="7">
    <source>
        <dbReference type="ARBA" id="ARBA00022801"/>
    </source>
</evidence>
<dbReference type="HOGENOM" id="CLU_060296_1_0_2"/>
<comment type="subcellular location">
    <subcellularLocation>
        <location evidence="1 12">Cell membrane</location>
        <topology evidence="1 12">Multi-pass membrane protein</topology>
    </subcellularLocation>
</comment>